<dbReference type="NCBIfam" id="NF045614">
    <property type="entry name" value="efflu_CzcI_Cupr"/>
    <property type="match status" value="1"/>
</dbReference>
<proteinExistence type="predicted"/>
<evidence type="ECO:0000313" key="2">
    <source>
        <dbReference type="EMBL" id="SOY69417.1"/>
    </source>
</evidence>
<evidence type="ECO:0000256" key="1">
    <source>
        <dbReference type="SAM" id="MobiDB-lite"/>
    </source>
</evidence>
<sequence>MAAAPISPFMQRLFLVLLALVLPLQFAWAGAAAYCGHEAEAANKAHFGHHEHRHQAGSGKQGQPADPAPDKAKLNLADPDCGVCHIASLPFAPADAQDVPALRRVELAPPVPQPRFSSHSARAPDRPQWPRLA</sequence>
<name>A0A375CGM5_9BURK</name>
<comment type="caution">
    <text evidence="2">The sequence shown here is derived from an EMBL/GenBank/DDBJ whole genome shotgun (WGS) entry which is preliminary data.</text>
</comment>
<dbReference type="Proteomes" id="UP000256297">
    <property type="component" value="Chromosome CBM2589_a"/>
</dbReference>
<gene>
    <name evidence="2" type="primary">czcI</name>
    <name evidence="2" type="ORF">CBM2589_A90752</name>
</gene>
<dbReference type="GO" id="GO:0046686">
    <property type="term" value="P:response to cadmium ion"/>
    <property type="evidence" value="ECO:0007669"/>
    <property type="project" value="InterPro"/>
</dbReference>
<feature type="region of interest" description="Disordered" evidence="1">
    <location>
        <begin position="45"/>
        <end position="74"/>
    </location>
</feature>
<dbReference type="AlphaFoldDB" id="A0A375CGM5"/>
<feature type="region of interest" description="Disordered" evidence="1">
    <location>
        <begin position="110"/>
        <end position="133"/>
    </location>
</feature>
<dbReference type="EMBL" id="OFSP01000039">
    <property type="protein sequence ID" value="SOY69417.1"/>
    <property type="molecule type" value="Genomic_DNA"/>
</dbReference>
<protein>
    <submittedName>
        <fullName evidence="2">Cation efflux system protein, heavy metal resistance</fullName>
    </submittedName>
</protein>
<organism evidence="2">
    <name type="scientific">Cupriavidus taiwanensis</name>
    <dbReference type="NCBI Taxonomy" id="164546"/>
    <lineage>
        <taxon>Bacteria</taxon>
        <taxon>Pseudomonadati</taxon>
        <taxon>Pseudomonadota</taxon>
        <taxon>Betaproteobacteria</taxon>
        <taxon>Burkholderiales</taxon>
        <taxon>Burkholderiaceae</taxon>
        <taxon>Cupriavidus</taxon>
    </lineage>
</organism>
<reference evidence="2" key="1">
    <citation type="submission" date="2018-01" db="EMBL/GenBank/DDBJ databases">
        <authorList>
            <person name="Clerissi C."/>
        </authorList>
    </citation>
    <scope>NUCLEOTIDE SEQUENCE</scope>
    <source>
        <strain evidence="2">Cupriavidus taiwanensis STM 3521</strain>
    </source>
</reference>
<feature type="compositionally biased region" description="Basic residues" evidence="1">
    <location>
        <begin position="46"/>
        <end position="55"/>
    </location>
</feature>
<accession>A0A375CGM5</accession>
<dbReference type="InterPro" id="IPR055013">
    <property type="entry name" value="CzcI"/>
</dbReference>